<dbReference type="PANTHER" id="PTHR37422:SF23">
    <property type="entry name" value="TEICHURONIC ACID BIOSYNTHESIS PROTEIN TUAE"/>
    <property type="match status" value="1"/>
</dbReference>
<dbReference type="OrthoDB" id="665122at2"/>
<evidence type="ECO:0000256" key="5">
    <source>
        <dbReference type="SAM" id="Phobius"/>
    </source>
</evidence>
<evidence type="ECO:0000313" key="8">
    <source>
        <dbReference type="Proteomes" id="UP000316371"/>
    </source>
</evidence>
<feature type="transmembrane region" description="Helical" evidence="5">
    <location>
        <begin position="219"/>
        <end position="247"/>
    </location>
</feature>
<dbReference type="InterPro" id="IPR051533">
    <property type="entry name" value="WaaL-like"/>
</dbReference>
<evidence type="ECO:0000313" key="7">
    <source>
        <dbReference type="EMBL" id="TRX42821.1"/>
    </source>
</evidence>
<evidence type="ECO:0000256" key="2">
    <source>
        <dbReference type="ARBA" id="ARBA00022692"/>
    </source>
</evidence>
<organism evidence="7 8">
    <name type="scientific">Flavobacterium restrictum</name>
    <dbReference type="NCBI Taxonomy" id="2594428"/>
    <lineage>
        <taxon>Bacteria</taxon>
        <taxon>Pseudomonadati</taxon>
        <taxon>Bacteroidota</taxon>
        <taxon>Flavobacteriia</taxon>
        <taxon>Flavobacteriales</taxon>
        <taxon>Flavobacteriaceae</taxon>
        <taxon>Flavobacterium</taxon>
    </lineage>
</organism>
<sequence length="666" mass="75123">MTTPIQDPTNSGNKLHFLNKEFLFLESMSLLFIALYFCIDFLPYFGCNEIIPVQYFYLSFCNIAIGIYVICNPIVFPKELLSLLSKNPILKVYAAFVVICGISIVVATNISLSIVAFSRILIGFIVFINATILLYNSVQLLYKIAFIVGFFTFLQALQGLLNLVEQSQITNVLTALSTLKGNTGGINIFSASLAIKIPFLLLGISHFQDWKKWFLSLTLFLALTGVFLTGARAALLSSVLVIVLFLFFYFRTKKTTKTIITNVIAILLPLVFSYFVTNKVFQQSKDTGRYTSIATRVNQINTQDESTNLRLIFWGYAIQMANKNPLLGIGIGNYRVESIPYEKTTASFCNVSLHTHNDFLEITSETGYINGVIYALILLLVLIQNIKKSRRSQNSKTQQIALLALLILVVYGIDSALNFPMYRPTMQLLFVLSLALTIVTIPQDESPTASLKSKKIGFLLVFVSILTLCFSYLTIRTSQLEFQLVADNINVNAKGKLSGKEVASFSPKFPNVFSSSESFDEYAAIYFLREKNIPESFRYLSKAAKINPYLGRIAFYKYVIAKHNNKLDSANVYLKQAFYRQPTNQGLYQTAIKYASSRKDTIGILKIHTTFTTYRKAPENWQKTAMALQKANFSSVSMLRFIDLGLEQYPNNPVLLKQKNELLKNQ</sequence>
<keyword evidence="8" id="KW-1185">Reference proteome</keyword>
<feature type="transmembrane region" description="Helical" evidence="5">
    <location>
        <begin position="456"/>
        <end position="475"/>
    </location>
</feature>
<feature type="transmembrane region" description="Helical" evidence="5">
    <location>
        <begin position="259"/>
        <end position="276"/>
    </location>
</feature>
<dbReference type="PANTHER" id="PTHR37422">
    <property type="entry name" value="TEICHURONIC ACID BIOSYNTHESIS PROTEIN TUAE"/>
    <property type="match status" value="1"/>
</dbReference>
<dbReference type="AlphaFoldDB" id="A0A553ED22"/>
<dbReference type="EMBL" id="VJZT01000001">
    <property type="protein sequence ID" value="TRX42821.1"/>
    <property type="molecule type" value="Genomic_DNA"/>
</dbReference>
<dbReference type="Proteomes" id="UP000316371">
    <property type="component" value="Unassembled WGS sequence"/>
</dbReference>
<evidence type="ECO:0000256" key="3">
    <source>
        <dbReference type="ARBA" id="ARBA00022989"/>
    </source>
</evidence>
<feature type="transmembrane region" description="Helical" evidence="5">
    <location>
        <begin position="368"/>
        <end position="387"/>
    </location>
</feature>
<proteinExistence type="predicted"/>
<keyword evidence="7" id="KW-0436">Ligase</keyword>
<keyword evidence="4 5" id="KW-0472">Membrane</keyword>
<feature type="transmembrane region" description="Helical" evidence="5">
    <location>
        <begin position="399"/>
        <end position="419"/>
    </location>
</feature>
<evidence type="ECO:0000256" key="1">
    <source>
        <dbReference type="ARBA" id="ARBA00004141"/>
    </source>
</evidence>
<reference evidence="7 8" key="1">
    <citation type="submission" date="2019-07" db="EMBL/GenBank/DDBJ databases">
        <title>Novel species of Flavobacterium.</title>
        <authorList>
            <person name="Liu Q."/>
            <person name="Xin Y.-H."/>
        </authorList>
    </citation>
    <scope>NUCLEOTIDE SEQUENCE [LARGE SCALE GENOMIC DNA]</scope>
    <source>
        <strain evidence="7 8">LB1R34</strain>
    </source>
</reference>
<feature type="transmembrane region" description="Helical" evidence="5">
    <location>
        <begin position="120"/>
        <end position="138"/>
    </location>
</feature>
<feature type="transmembrane region" description="Helical" evidence="5">
    <location>
        <begin position="88"/>
        <end position="108"/>
    </location>
</feature>
<feature type="domain" description="O-antigen ligase-related" evidence="6">
    <location>
        <begin position="218"/>
        <end position="374"/>
    </location>
</feature>
<feature type="transmembrane region" description="Helical" evidence="5">
    <location>
        <begin position="144"/>
        <end position="164"/>
    </location>
</feature>
<dbReference type="InterPro" id="IPR007016">
    <property type="entry name" value="O-antigen_ligase-rel_domated"/>
</dbReference>
<keyword evidence="3 5" id="KW-1133">Transmembrane helix</keyword>
<feature type="transmembrane region" description="Helical" evidence="5">
    <location>
        <begin position="185"/>
        <end position="207"/>
    </location>
</feature>
<feature type="transmembrane region" description="Helical" evidence="5">
    <location>
        <begin position="425"/>
        <end position="444"/>
    </location>
</feature>
<comment type="caution">
    <text evidence="7">The sequence shown here is derived from an EMBL/GenBank/DDBJ whole genome shotgun (WGS) entry which is preliminary data.</text>
</comment>
<protein>
    <submittedName>
        <fullName evidence="7">O-antigen ligase family protein</fullName>
    </submittedName>
</protein>
<accession>A0A553ED22</accession>
<evidence type="ECO:0000256" key="4">
    <source>
        <dbReference type="ARBA" id="ARBA00023136"/>
    </source>
</evidence>
<feature type="transmembrane region" description="Helical" evidence="5">
    <location>
        <begin position="22"/>
        <end position="43"/>
    </location>
</feature>
<comment type="subcellular location">
    <subcellularLocation>
        <location evidence="1">Membrane</location>
        <topology evidence="1">Multi-pass membrane protein</topology>
    </subcellularLocation>
</comment>
<dbReference type="RefSeq" id="WP_144254744.1">
    <property type="nucleotide sequence ID" value="NZ_VJZT01000001.1"/>
</dbReference>
<gene>
    <name evidence="7" type="ORF">FNW21_00380</name>
</gene>
<evidence type="ECO:0000259" key="6">
    <source>
        <dbReference type="Pfam" id="PF04932"/>
    </source>
</evidence>
<dbReference type="GO" id="GO:0016020">
    <property type="term" value="C:membrane"/>
    <property type="evidence" value="ECO:0007669"/>
    <property type="project" value="UniProtKB-SubCell"/>
</dbReference>
<keyword evidence="2 5" id="KW-0812">Transmembrane</keyword>
<dbReference type="Pfam" id="PF04932">
    <property type="entry name" value="Wzy_C"/>
    <property type="match status" value="1"/>
</dbReference>
<dbReference type="GO" id="GO:0016874">
    <property type="term" value="F:ligase activity"/>
    <property type="evidence" value="ECO:0007669"/>
    <property type="project" value="UniProtKB-KW"/>
</dbReference>
<name>A0A553ED22_9FLAO</name>
<feature type="transmembrane region" description="Helical" evidence="5">
    <location>
        <begin position="55"/>
        <end position="76"/>
    </location>
</feature>